<keyword evidence="2" id="KW-1185">Reference proteome</keyword>
<dbReference type="EMBL" id="AKCV02000025">
    <property type="protein sequence ID" value="TMS57056.1"/>
    <property type="molecule type" value="Genomic_DNA"/>
</dbReference>
<sequence length="196" mass="20623">MDARNPTRWIAAAILACSAIPLAAGAADPSLGRIVTDKELAGWNIDVFPDGTGLPPGKGTVALGEKVYQTQCVACHGAKLEGGLGPALVGGAGTLKSDKPIKTVGSYWPYATTLFDYIRRSMPFQAPQSLSNEDVYSVTAYVLHANGVLPADATIDAKSLAAVKMPNRNGFYVDDRPDAKNPRCMKDCPTASAAKR</sequence>
<dbReference type="Proteomes" id="UP000004277">
    <property type="component" value="Unassembled WGS sequence"/>
</dbReference>
<evidence type="ECO:0000313" key="1">
    <source>
        <dbReference type="EMBL" id="TMS57056.1"/>
    </source>
</evidence>
<proteinExistence type="predicted"/>
<gene>
    <name evidence="1" type="ORF">MW7_013925</name>
</gene>
<name>A0ACD3SLQ6_9BURK</name>
<comment type="caution">
    <text evidence="1">The sequence shown here is derived from an EMBL/GenBank/DDBJ whole genome shotgun (WGS) entry which is preliminary data.</text>
</comment>
<evidence type="ECO:0000313" key="2">
    <source>
        <dbReference type="Proteomes" id="UP000004277"/>
    </source>
</evidence>
<accession>A0ACD3SLQ6</accession>
<protein>
    <submittedName>
        <fullName evidence="1">Cytochrome c</fullName>
    </submittedName>
</protein>
<organism evidence="1 2">
    <name type="scientific">Imbroritus primus</name>
    <dbReference type="NCBI Taxonomy" id="3058603"/>
    <lineage>
        <taxon>Bacteria</taxon>
        <taxon>Pseudomonadati</taxon>
        <taxon>Pseudomonadota</taxon>
        <taxon>Betaproteobacteria</taxon>
        <taxon>Burkholderiales</taxon>
        <taxon>Burkholderiaceae</taxon>
        <taxon>Imbroritus</taxon>
    </lineage>
</organism>
<reference evidence="1" key="1">
    <citation type="submission" date="2019-05" db="EMBL/GenBank/DDBJ databases">
        <title>Revised genome assembly of Burkholderiaceae (previously Ralstonia) sp. PBA.</title>
        <authorList>
            <person name="Gan H.M."/>
        </authorList>
    </citation>
    <scope>NUCLEOTIDE SEQUENCE</scope>
    <source>
        <strain evidence="1">PBA</strain>
    </source>
</reference>